<organism evidence="1 2">
    <name type="scientific">Porites evermanni</name>
    <dbReference type="NCBI Taxonomy" id="104178"/>
    <lineage>
        <taxon>Eukaryota</taxon>
        <taxon>Metazoa</taxon>
        <taxon>Cnidaria</taxon>
        <taxon>Anthozoa</taxon>
        <taxon>Hexacorallia</taxon>
        <taxon>Scleractinia</taxon>
        <taxon>Fungiina</taxon>
        <taxon>Poritidae</taxon>
        <taxon>Porites</taxon>
    </lineage>
</organism>
<dbReference type="Proteomes" id="UP001159427">
    <property type="component" value="Unassembled WGS sequence"/>
</dbReference>
<reference evidence="1 2" key="1">
    <citation type="submission" date="2022-05" db="EMBL/GenBank/DDBJ databases">
        <authorList>
            <consortium name="Genoscope - CEA"/>
            <person name="William W."/>
        </authorList>
    </citation>
    <scope>NUCLEOTIDE SEQUENCE [LARGE SCALE GENOMIC DNA]</scope>
</reference>
<dbReference type="EMBL" id="CALNXI010003523">
    <property type="protein sequence ID" value="CAH3193560.1"/>
    <property type="molecule type" value="Genomic_DNA"/>
</dbReference>
<keyword evidence="2" id="KW-1185">Reference proteome</keyword>
<name>A0ABN8SQJ8_9CNID</name>
<evidence type="ECO:0000313" key="1">
    <source>
        <dbReference type="EMBL" id="CAH3193560.1"/>
    </source>
</evidence>
<comment type="caution">
    <text evidence="1">The sequence shown here is derived from an EMBL/GenBank/DDBJ whole genome shotgun (WGS) entry which is preliminary data.</text>
</comment>
<proteinExistence type="predicted"/>
<protein>
    <submittedName>
        <fullName evidence="1">Uncharacterized protein</fullName>
    </submittedName>
</protein>
<accession>A0ABN8SQJ8</accession>
<sequence length="124" mass="14321">MRAEDGSEVKRKLWKPTQRLKMRRYDRGSFFACKLVPVSNSAHLTGRLELTGRHREQQVPRLYLGWQHVLGLVKCWIQKTVKKWTVPKGVTRHVLEVMWRGHFVLAGPLSLNLKAMAATPPNPL</sequence>
<gene>
    <name evidence="1" type="ORF">PEVE_00026101</name>
</gene>
<evidence type="ECO:0000313" key="2">
    <source>
        <dbReference type="Proteomes" id="UP001159427"/>
    </source>
</evidence>